<dbReference type="Proteomes" id="UP000272778">
    <property type="component" value="Unassembled WGS sequence"/>
</dbReference>
<evidence type="ECO:0000313" key="11">
    <source>
        <dbReference type="Proteomes" id="UP000272778"/>
    </source>
</evidence>
<comment type="similarity">
    <text evidence="2 8">Belongs to the MIP/aquaporin (TC 1.A.8) family.</text>
</comment>
<name>A0A3N6M875_9BURK</name>
<dbReference type="GO" id="GO:0005886">
    <property type="term" value="C:plasma membrane"/>
    <property type="evidence" value="ECO:0007669"/>
    <property type="project" value="UniProtKB-SubCell"/>
</dbReference>
<comment type="subcellular location">
    <subcellularLocation>
        <location evidence="1">Cell membrane</location>
        <topology evidence="1">Multi-pass membrane protein</topology>
    </subcellularLocation>
</comment>
<proteinExistence type="inferred from homology"/>
<dbReference type="EMBL" id="RQIS01000032">
    <property type="protein sequence ID" value="RQG99858.1"/>
    <property type="molecule type" value="Genomic_DNA"/>
</dbReference>
<keyword evidence="7 9" id="KW-0472">Membrane</keyword>
<keyword evidence="3 8" id="KW-0813">Transport</keyword>
<sequence>MKLGMRLGIEAAGSAWLVFAGCASAAINVSVPMQGRSVFEMAAAFGLALCVATFAAGRIASAHFNPAVTIGYTVAGRFPVRDVAPYIATQTIGAIAGAALLAFVAGGRPGFAVTVSELGANGYGEHSPGEYALHAVFAVECALSFAFVAMHLIMSVSPRRRASAPVALGACLTVICLIAIPVSNGGINPARSTGPALFVGDWALDQLWLFWAAPMVGGISAGLCHRFVCQRRANTRHSGRSYGNA</sequence>
<dbReference type="InterPro" id="IPR000425">
    <property type="entry name" value="MIP"/>
</dbReference>
<dbReference type="Gene3D" id="1.20.1080.10">
    <property type="entry name" value="Glycerol uptake facilitator protein"/>
    <property type="match status" value="1"/>
</dbReference>
<feature type="transmembrane region" description="Helical" evidence="9">
    <location>
        <begin position="207"/>
        <end position="228"/>
    </location>
</feature>
<dbReference type="PROSITE" id="PS00221">
    <property type="entry name" value="MIP"/>
    <property type="match status" value="1"/>
</dbReference>
<feature type="transmembrane region" description="Helical" evidence="9">
    <location>
        <begin position="166"/>
        <end position="187"/>
    </location>
</feature>
<evidence type="ECO:0000313" key="10">
    <source>
        <dbReference type="EMBL" id="RQG99858.1"/>
    </source>
</evidence>
<feature type="transmembrane region" description="Helical" evidence="9">
    <location>
        <begin position="131"/>
        <end position="154"/>
    </location>
</feature>
<evidence type="ECO:0000256" key="6">
    <source>
        <dbReference type="ARBA" id="ARBA00022989"/>
    </source>
</evidence>
<dbReference type="InterPro" id="IPR034294">
    <property type="entry name" value="Aquaporin_transptr"/>
</dbReference>
<evidence type="ECO:0000256" key="7">
    <source>
        <dbReference type="ARBA" id="ARBA00023136"/>
    </source>
</evidence>
<dbReference type="GO" id="GO:0015250">
    <property type="term" value="F:water channel activity"/>
    <property type="evidence" value="ECO:0007669"/>
    <property type="project" value="TreeGrafter"/>
</dbReference>
<dbReference type="RefSeq" id="WP_124153936.1">
    <property type="nucleotide sequence ID" value="NZ_RQIS01000032.1"/>
</dbReference>
<reference evidence="10 11" key="1">
    <citation type="submission" date="2018-11" db="EMBL/GenBank/DDBJ databases">
        <title>Paraburkholderia sp. DHOA04, isolated from soil.</title>
        <authorList>
            <person name="Gao Z.-H."/>
            <person name="Qiu L.-H."/>
            <person name="Fu J.-C."/>
        </authorList>
    </citation>
    <scope>NUCLEOTIDE SEQUENCE [LARGE SCALE GENOMIC DNA]</scope>
    <source>
        <strain evidence="10 11">DHOA04</strain>
    </source>
</reference>
<dbReference type="OrthoDB" id="9807293at2"/>
<dbReference type="Pfam" id="PF00230">
    <property type="entry name" value="MIP"/>
    <property type="match status" value="1"/>
</dbReference>
<dbReference type="InterPro" id="IPR023271">
    <property type="entry name" value="Aquaporin-like"/>
</dbReference>
<dbReference type="PRINTS" id="PR00783">
    <property type="entry name" value="MINTRINSICP"/>
</dbReference>
<keyword evidence="11" id="KW-1185">Reference proteome</keyword>
<evidence type="ECO:0000256" key="8">
    <source>
        <dbReference type="RuleBase" id="RU000477"/>
    </source>
</evidence>
<accession>A0A3N6M875</accession>
<dbReference type="SUPFAM" id="SSF81338">
    <property type="entry name" value="Aquaporin-like"/>
    <property type="match status" value="1"/>
</dbReference>
<evidence type="ECO:0000256" key="1">
    <source>
        <dbReference type="ARBA" id="ARBA00004651"/>
    </source>
</evidence>
<feature type="transmembrane region" description="Helical" evidence="9">
    <location>
        <begin position="83"/>
        <end position="105"/>
    </location>
</feature>
<comment type="caution">
    <text evidence="10">The sequence shown here is derived from an EMBL/GenBank/DDBJ whole genome shotgun (WGS) entry which is preliminary data.</text>
</comment>
<evidence type="ECO:0000256" key="2">
    <source>
        <dbReference type="ARBA" id="ARBA00006175"/>
    </source>
</evidence>
<gene>
    <name evidence="10" type="ORF">D1Y85_25925</name>
</gene>
<evidence type="ECO:0000256" key="3">
    <source>
        <dbReference type="ARBA" id="ARBA00022448"/>
    </source>
</evidence>
<feature type="transmembrane region" description="Helical" evidence="9">
    <location>
        <begin position="41"/>
        <end position="62"/>
    </location>
</feature>
<dbReference type="PROSITE" id="PS51257">
    <property type="entry name" value="PROKAR_LIPOPROTEIN"/>
    <property type="match status" value="1"/>
</dbReference>
<organism evidence="10 11">
    <name type="scientific">Paraburkholderia dinghuensis</name>
    <dbReference type="NCBI Taxonomy" id="2305225"/>
    <lineage>
        <taxon>Bacteria</taxon>
        <taxon>Pseudomonadati</taxon>
        <taxon>Pseudomonadota</taxon>
        <taxon>Betaproteobacteria</taxon>
        <taxon>Burkholderiales</taxon>
        <taxon>Burkholderiaceae</taxon>
        <taxon>Paraburkholderia</taxon>
    </lineage>
</organism>
<dbReference type="PANTHER" id="PTHR19139">
    <property type="entry name" value="AQUAPORIN TRANSPORTER"/>
    <property type="match status" value="1"/>
</dbReference>
<keyword evidence="6 9" id="KW-1133">Transmembrane helix</keyword>
<dbReference type="AlphaFoldDB" id="A0A3N6M875"/>
<dbReference type="InterPro" id="IPR022357">
    <property type="entry name" value="MIP_CS"/>
</dbReference>
<protein>
    <submittedName>
        <fullName evidence="10">Aquaporin Z</fullName>
    </submittedName>
</protein>
<evidence type="ECO:0000256" key="9">
    <source>
        <dbReference type="SAM" id="Phobius"/>
    </source>
</evidence>
<keyword evidence="4" id="KW-1003">Cell membrane</keyword>
<evidence type="ECO:0000256" key="5">
    <source>
        <dbReference type="ARBA" id="ARBA00022692"/>
    </source>
</evidence>
<evidence type="ECO:0000256" key="4">
    <source>
        <dbReference type="ARBA" id="ARBA00022475"/>
    </source>
</evidence>
<keyword evidence="5 8" id="KW-0812">Transmembrane</keyword>
<dbReference type="PANTHER" id="PTHR19139:SF199">
    <property type="entry name" value="MIP17260P"/>
    <property type="match status" value="1"/>
</dbReference>